<evidence type="ECO:0000313" key="2">
    <source>
        <dbReference type="EMBL" id="OAZ11937.1"/>
    </source>
</evidence>
<dbReference type="NCBIfam" id="TIGR03568">
    <property type="entry name" value="NeuC_NnaA"/>
    <property type="match status" value="1"/>
</dbReference>
<dbReference type="InterPro" id="IPR029767">
    <property type="entry name" value="WecB-like"/>
</dbReference>
<dbReference type="PANTHER" id="PTHR43174">
    <property type="entry name" value="UDP-N-ACETYLGLUCOSAMINE 2-EPIMERASE"/>
    <property type="match status" value="1"/>
</dbReference>
<dbReference type="InterPro" id="IPR003331">
    <property type="entry name" value="UDP_GlcNAc_Epimerase_2_dom"/>
</dbReference>
<sequence>MTYKRKICVVTGTRAEYGILSNLMSQIACDDELALQTIVTGSHLSEEFGYTYRYIEEDGFHINAKVDMSLTGDTPVSITKSTGRAVIGFADAYDLLKPDIVVLLGDRYEILAAAQAAMLMKIPLAHIHGGETTEGAVDESIRHAVTKMAHLHFTAAESYRQRVIQMGENPRNVFAFGAPGLDNFAAMDLPDRTSLELSLGIELKAPLFLVTFHPETLANQEPSAAVQPLLEALAAFDDATCIITKANADAGGRAINAELDAFAKKYPDRVLVTTSLGQARYLGLLKLVDVVIGNSSSGIIEAPAAGVPAVNIGDRQKGRLRAPSVLDCVNVPLDITKTINMCMSRDFLESVFSSENPYGQPGQISKKIKEILKGINLDHILVKHFFDVDEDKENQRK</sequence>
<proteinExistence type="predicted"/>
<evidence type="ECO:0000313" key="3">
    <source>
        <dbReference type="Proteomes" id="UP000094009"/>
    </source>
</evidence>
<evidence type="ECO:0000259" key="1">
    <source>
        <dbReference type="Pfam" id="PF02350"/>
    </source>
</evidence>
<dbReference type="GO" id="GO:0006047">
    <property type="term" value="P:UDP-N-acetylglucosamine metabolic process"/>
    <property type="evidence" value="ECO:0007669"/>
    <property type="project" value="InterPro"/>
</dbReference>
<comment type="caution">
    <text evidence="2">The sequence shown here is derived from an EMBL/GenBank/DDBJ whole genome shotgun (WGS) entry which is preliminary data.</text>
</comment>
<dbReference type="AlphaFoldDB" id="A0A853L3S2"/>
<protein>
    <submittedName>
        <fullName evidence="2">UDP-N-acetylglucosamine 2-epimerase</fullName>
    </submittedName>
</protein>
<dbReference type="Gene3D" id="3.40.50.2000">
    <property type="entry name" value="Glycogen Phosphorylase B"/>
    <property type="match status" value="2"/>
</dbReference>
<gene>
    <name evidence="2" type="ORF">TH4_02335</name>
</gene>
<feature type="domain" description="UDP-N-acetylglucosamine 2-epimerase" evidence="1">
    <location>
        <begin position="30"/>
        <end position="373"/>
    </location>
</feature>
<dbReference type="Pfam" id="PF02350">
    <property type="entry name" value="Epimerase_2"/>
    <property type="match status" value="1"/>
</dbReference>
<dbReference type="InterPro" id="IPR020004">
    <property type="entry name" value="UDP-GlcNAc_Epase"/>
</dbReference>
<reference evidence="2 3" key="1">
    <citation type="submission" date="2014-07" db="EMBL/GenBank/DDBJ databases">
        <title>Draft genome sequence of Thalassospira tepidiphila 1-1B.</title>
        <authorList>
            <person name="Lai Q."/>
            <person name="Shao Z."/>
        </authorList>
    </citation>
    <scope>NUCLEOTIDE SEQUENCE [LARGE SCALE GENOMIC DNA]</scope>
    <source>
        <strain evidence="2 3">MCCC 1A03514</strain>
    </source>
</reference>
<dbReference type="GO" id="GO:0004553">
    <property type="term" value="F:hydrolase activity, hydrolyzing O-glycosyl compounds"/>
    <property type="evidence" value="ECO:0007669"/>
    <property type="project" value="InterPro"/>
</dbReference>
<dbReference type="EMBL" id="JPVZ01000001">
    <property type="protein sequence ID" value="OAZ11937.1"/>
    <property type="molecule type" value="Genomic_DNA"/>
</dbReference>
<accession>A0A853L3S2</accession>
<dbReference type="SUPFAM" id="SSF53756">
    <property type="entry name" value="UDP-Glycosyltransferase/glycogen phosphorylase"/>
    <property type="match status" value="1"/>
</dbReference>
<dbReference type="PANTHER" id="PTHR43174:SF3">
    <property type="entry name" value="UDP-N-ACETYLGLUCOSAMINE 2-EPIMERASE"/>
    <property type="match status" value="1"/>
</dbReference>
<dbReference type="Proteomes" id="UP000094009">
    <property type="component" value="Unassembled WGS sequence"/>
</dbReference>
<dbReference type="CDD" id="cd03786">
    <property type="entry name" value="GTB_UDP-GlcNAc_2-Epimerase"/>
    <property type="match status" value="1"/>
</dbReference>
<organism evidence="2 3">
    <name type="scientific">Thalassospira tepidiphila MCCC 1A03514</name>
    <dbReference type="NCBI Taxonomy" id="1177930"/>
    <lineage>
        <taxon>Bacteria</taxon>
        <taxon>Pseudomonadati</taxon>
        <taxon>Pseudomonadota</taxon>
        <taxon>Alphaproteobacteria</taxon>
        <taxon>Rhodospirillales</taxon>
        <taxon>Thalassospiraceae</taxon>
        <taxon>Thalassospira</taxon>
    </lineage>
</organism>
<name>A0A853L3S2_9PROT</name>
<dbReference type="RefSeq" id="WP_064779758.1">
    <property type="nucleotide sequence ID" value="NZ_JPVZ01000001.1"/>
</dbReference>